<dbReference type="EMBL" id="IACK01065394">
    <property type="protein sequence ID" value="LAA76681.1"/>
    <property type="molecule type" value="Transcribed_RNA"/>
</dbReference>
<name>A0A2D4HXI1_MICLE</name>
<reference evidence="2" key="1">
    <citation type="submission" date="2017-07" db="EMBL/GenBank/DDBJ databases">
        <authorList>
            <person name="Mikheyev A."/>
            <person name="Grau M."/>
        </authorList>
    </citation>
    <scope>NUCLEOTIDE SEQUENCE</scope>
    <source>
        <tissue evidence="2">Venom_gland</tissue>
    </source>
</reference>
<dbReference type="EMBL" id="IACK01065392">
    <property type="protein sequence ID" value="LAA76675.1"/>
    <property type="molecule type" value="Transcribed_RNA"/>
</dbReference>
<keyword evidence="1" id="KW-1133">Transmembrane helix</keyword>
<accession>A0A2D4HXI1</accession>
<feature type="transmembrane region" description="Helical" evidence="1">
    <location>
        <begin position="119"/>
        <end position="141"/>
    </location>
</feature>
<evidence type="ECO:0000256" key="1">
    <source>
        <dbReference type="SAM" id="Phobius"/>
    </source>
</evidence>
<dbReference type="AlphaFoldDB" id="A0A2D4HXI1"/>
<sequence>MKMSKDGYIKHLPDFKEIEMCSLFYKNIKSVLAIISAFQRHCKKLSSLSSISRVENQLLNVTNGISVIPSHGLSCKVLKCDMAKLTLKIQEHGNSAESQEPLTIFFLSDLKTCYDLCCLLFKLFFSGLLMFYFYCSVDFILQCKNCSRYRY</sequence>
<keyword evidence="1" id="KW-0472">Membrane</keyword>
<protein>
    <submittedName>
        <fullName evidence="2">Uncharacterized protein</fullName>
    </submittedName>
</protein>
<keyword evidence="1" id="KW-0812">Transmembrane</keyword>
<evidence type="ECO:0000313" key="2">
    <source>
        <dbReference type="EMBL" id="LAA76681.1"/>
    </source>
</evidence>
<proteinExistence type="predicted"/>
<organism evidence="2">
    <name type="scientific">Micrurus lemniscatus lemniscatus</name>
    <dbReference type="NCBI Taxonomy" id="129467"/>
    <lineage>
        <taxon>Eukaryota</taxon>
        <taxon>Metazoa</taxon>
        <taxon>Chordata</taxon>
        <taxon>Craniata</taxon>
        <taxon>Vertebrata</taxon>
        <taxon>Euteleostomi</taxon>
        <taxon>Lepidosauria</taxon>
        <taxon>Squamata</taxon>
        <taxon>Bifurcata</taxon>
        <taxon>Unidentata</taxon>
        <taxon>Episquamata</taxon>
        <taxon>Toxicofera</taxon>
        <taxon>Serpentes</taxon>
        <taxon>Colubroidea</taxon>
        <taxon>Elapidae</taxon>
        <taxon>Elapinae</taxon>
        <taxon>Micrurus</taxon>
    </lineage>
</organism>
<reference evidence="2" key="2">
    <citation type="submission" date="2017-11" db="EMBL/GenBank/DDBJ databases">
        <title>Coralsnake Venomics: Analyses of Venom Gland Transcriptomes and Proteomes of Six Brazilian Taxa.</title>
        <authorList>
            <person name="Aird S.D."/>
            <person name="Jorge da Silva N."/>
            <person name="Qiu L."/>
            <person name="Villar-Briones A."/>
            <person name="Aparecida-Saddi V."/>
            <person name="Campos-Telles M.P."/>
            <person name="Grau M."/>
            <person name="Mikheyev A.S."/>
        </authorList>
    </citation>
    <scope>NUCLEOTIDE SEQUENCE</scope>
    <source>
        <tissue evidence="2">Venom_gland</tissue>
    </source>
</reference>